<dbReference type="InterPro" id="IPR023404">
    <property type="entry name" value="rSAM_horseshoe"/>
</dbReference>
<dbReference type="InterPro" id="IPR058240">
    <property type="entry name" value="rSAM_sf"/>
</dbReference>
<dbReference type="PROSITE" id="PS51918">
    <property type="entry name" value="RADICAL_SAM"/>
    <property type="match status" value="1"/>
</dbReference>
<dbReference type="SMART" id="SM00729">
    <property type="entry name" value="Elp3"/>
    <property type="match status" value="1"/>
</dbReference>
<evidence type="ECO:0000313" key="11">
    <source>
        <dbReference type="Proteomes" id="UP001568698"/>
    </source>
</evidence>
<comment type="cofactor">
    <cofactor evidence="1">
        <name>[4Fe-4S] cluster</name>
        <dbReference type="ChEBI" id="CHEBI:49883"/>
    </cofactor>
</comment>
<dbReference type="InterPro" id="IPR006638">
    <property type="entry name" value="Elp3/MiaA/NifB-like_rSAM"/>
</dbReference>
<name>A0ABV4JZ36_9BACT</name>
<keyword evidence="4" id="KW-0949">S-adenosyl-L-methionine</keyword>
<dbReference type="PANTHER" id="PTHR43409:SF7">
    <property type="entry name" value="BLL1977 PROTEIN"/>
    <property type="match status" value="1"/>
</dbReference>
<dbReference type="InterPro" id="IPR051198">
    <property type="entry name" value="BchE-like"/>
</dbReference>
<dbReference type="Pfam" id="PF02310">
    <property type="entry name" value="B12-binding"/>
    <property type="match status" value="1"/>
</dbReference>
<dbReference type="InterPro" id="IPR007197">
    <property type="entry name" value="rSAM"/>
</dbReference>
<sequence>MQPNYAILGKRSWPLPPYNLALLKAILGEMLDVTIIDFNDSADNEQVMTAKLRELNPTYVGITSFSTEYNKEIHHHVKIVRQALPEARIILGGVYPTIQPHLAMEDPDVDYCLLGEGEERMATLIDHLKTGEPLPHDGFAFRKDGRVEIHEPLRFIQDLDRFPLPDYGDLDVAAYGAKPIKFAQGLIARQYPYGVTITSRGCPFKCIFCAGRTISGSKVRLRSAENVMEEVKWMNEKYGIKEVIFLDDHFLHRRDRAEQIMRGIRDLGLGMTWKCVNVAVFALDEALLDLMKETGCYQITLSIESGVESTLRDIILKPVDLEQARRMVAYAQSIGIEVISNFVIGFPGETWDNIRKTIAYADSLNLDLVNFHIATPLPKTRLMEICLEHGFVSSMDDQTGYTEGVVETDEWSSRDLQILRAYEWDRINFSSPEKIATIARMQALTVEEVDVWRRNTRRRLGSTKEFKTMLQQSAREERYP</sequence>
<dbReference type="Proteomes" id="UP001568698">
    <property type="component" value="Unassembled WGS sequence"/>
</dbReference>
<dbReference type="InterPro" id="IPR006158">
    <property type="entry name" value="Cobalamin-bd"/>
</dbReference>
<protein>
    <submittedName>
        <fullName evidence="10">Radical SAM protein</fullName>
    </submittedName>
</protein>
<proteinExistence type="predicted"/>
<reference evidence="10 11" key="1">
    <citation type="submission" date="2024-08" db="EMBL/GenBank/DDBJ databases">
        <title>Sulfate-reducing bacteria isolated from formation water of the oil field in Kazakhstan and description of Pseudodesulfovibrio sp.</title>
        <authorList>
            <person name="Bidzhieva S.K."/>
            <person name="Tourova T.P."/>
            <person name="Grouzdev D.S."/>
            <person name="Beletsky A.V."/>
            <person name="Sokolova D.S."/>
            <person name="Samigullina S.R."/>
            <person name="Poltaraus A.B."/>
            <person name="Avtukh A.N."/>
            <person name="Tereshina V.M."/>
            <person name="Zhaparov N.S."/>
            <person name="Mardanov A.V."/>
            <person name="Nazina T.N."/>
        </authorList>
    </citation>
    <scope>NUCLEOTIDE SEQUENCE [LARGE SCALE GENOMIC DNA]</scope>
    <source>
        <strain evidence="10 11">9FUS</strain>
    </source>
</reference>
<accession>A0ABV4JZ36</accession>
<comment type="caution">
    <text evidence="10">The sequence shown here is derived from an EMBL/GenBank/DDBJ whole genome shotgun (WGS) entry which is preliminary data.</text>
</comment>
<dbReference type="SFLD" id="SFLDS00029">
    <property type="entry name" value="Radical_SAM"/>
    <property type="match status" value="1"/>
</dbReference>
<dbReference type="SUPFAM" id="SSF102114">
    <property type="entry name" value="Radical SAM enzymes"/>
    <property type="match status" value="1"/>
</dbReference>
<evidence type="ECO:0000256" key="1">
    <source>
        <dbReference type="ARBA" id="ARBA00001966"/>
    </source>
</evidence>
<evidence type="ECO:0000256" key="2">
    <source>
        <dbReference type="ARBA" id="ARBA00022603"/>
    </source>
</evidence>
<dbReference type="PANTHER" id="PTHR43409">
    <property type="entry name" value="ANAEROBIC MAGNESIUM-PROTOPORPHYRIN IX MONOMETHYL ESTER CYCLASE-RELATED"/>
    <property type="match status" value="1"/>
</dbReference>
<feature type="domain" description="B12-binding" evidence="8">
    <location>
        <begin position="3"/>
        <end position="135"/>
    </location>
</feature>
<dbReference type="Pfam" id="PF04055">
    <property type="entry name" value="Radical_SAM"/>
    <property type="match status" value="1"/>
</dbReference>
<dbReference type="Gene3D" id="3.40.50.280">
    <property type="entry name" value="Cobalamin-binding domain"/>
    <property type="match status" value="1"/>
</dbReference>
<dbReference type="EMBL" id="JBGLYH010000007">
    <property type="protein sequence ID" value="MEZ7195964.1"/>
    <property type="molecule type" value="Genomic_DNA"/>
</dbReference>
<dbReference type="Gene3D" id="3.80.30.20">
    <property type="entry name" value="tm_1862 like domain"/>
    <property type="match status" value="1"/>
</dbReference>
<keyword evidence="6" id="KW-0408">Iron</keyword>
<gene>
    <name evidence="10" type="ORF">AB6M95_04320</name>
</gene>
<keyword evidence="2" id="KW-0489">Methyltransferase</keyword>
<dbReference type="PROSITE" id="PS51332">
    <property type="entry name" value="B12_BINDING"/>
    <property type="match status" value="1"/>
</dbReference>
<dbReference type="SFLD" id="SFLDG01123">
    <property type="entry name" value="methyltransferase_(Class_B)"/>
    <property type="match status" value="1"/>
</dbReference>
<keyword evidence="7" id="KW-0411">Iron-sulfur</keyword>
<dbReference type="RefSeq" id="WP_371385552.1">
    <property type="nucleotide sequence ID" value="NZ_JBGLYH010000007.1"/>
</dbReference>
<keyword evidence="5" id="KW-0479">Metal-binding</keyword>
<evidence type="ECO:0000256" key="6">
    <source>
        <dbReference type="ARBA" id="ARBA00023004"/>
    </source>
</evidence>
<dbReference type="CDD" id="cd02068">
    <property type="entry name" value="radical_SAM_B12_BD"/>
    <property type="match status" value="1"/>
</dbReference>
<dbReference type="CDD" id="cd01335">
    <property type="entry name" value="Radical_SAM"/>
    <property type="match status" value="1"/>
</dbReference>
<keyword evidence="3" id="KW-0808">Transferase</keyword>
<evidence type="ECO:0000256" key="3">
    <source>
        <dbReference type="ARBA" id="ARBA00022679"/>
    </source>
</evidence>
<evidence type="ECO:0000256" key="4">
    <source>
        <dbReference type="ARBA" id="ARBA00022691"/>
    </source>
</evidence>
<dbReference type="InterPro" id="IPR034466">
    <property type="entry name" value="Methyltransferase_Class_B"/>
</dbReference>
<evidence type="ECO:0000256" key="5">
    <source>
        <dbReference type="ARBA" id="ARBA00022723"/>
    </source>
</evidence>
<keyword evidence="11" id="KW-1185">Reference proteome</keyword>
<evidence type="ECO:0000313" key="10">
    <source>
        <dbReference type="EMBL" id="MEZ7195964.1"/>
    </source>
</evidence>
<dbReference type="SFLD" id="SFLDG01082">
    <property type="entry name" value="B12-binding_domain_containing"/>
    <property type="match status" value="1"/>
</dbReference>
<evidence type="ECO:0000259" key="9">
    <source>
        <dbReference type="PROSITE" id="PS51918"/>
    </source>
</evidence>
<evidence type="ECO:0000259" key="8">
    <source>
        <dbReference type="PROSITE" id="PS51332"/>
    </source>
</evidence>
<feature type="domain" description="Radical SAM core" evidence="9">
    <location>
        <begin position="187"/>
        <end position="414"/>
    </location>
</feature>
<evidence type="ECO:0000256" key="7">
    <source>
        <dbReference type="ARBA" id="ARBA00023014"/>
    </source>
</evidence>
<organism evidence="10 11">
    <name type="scientific">Pseudodesulfovibrio karagichevae</name>
    <dbReference type="NCBI Taxonomy" id="3239305"/>
    <lineage>
        <taxon>Bacteria</taxon>
        <taxon>Pseudomonadati</taxon>
        <taxon>Thermodesulfobacteriota</taxon>
        <taxon>Desulfovibrionia</taxon>
        <taxon>Desulfovibrionales</taxon>
        <taxon>Desulfovibrionaceae</taxon>
    </lineage>
</organism>